<sequence>MNSAIVSYSSRPPSTPRKGGIDAVVVTADLNWEPSSSNNTSRRQFDAPDAANATVQLTSSDSNDRNLAAESEISIDWQTSWGPIHEDLYSINTSAMVIKDRIDGPEWPALIEYLQPRLLRLHSSGQNKIWVNDTKDGWNYQKVKESIMTAQLPENCKLMINIYRWPDSFDADEDGRLDKHRIDDFADFCADLVRYVNIELKQDVEYWEVTNERDFAYWRAPKANNAPDPQALADLYNRAANAMRRVDPSIKIGGPAACSPLPIAPLIEFAEHAKDNLDFFSFHAYASGNNSESDQVIYDKAAIIAEQSRDLADQLQQVMGDRTFGVHLNEYNICYNWRIPEPRMRNHKGAVFDALLLIHLSRVSGITAANAWNDTEPTYGKADREGNLRPGAHVYHYLNEYFQGDQVAAQSNNPDAVVPFAVNRPDGTQSFALVNRSGIEQMITLKANSDTPSTWYSATIDADGLHQSGPIAPFSHTFDLPVDSVRFFWQAAKYNP</sequence>
<evidence type="ECO:0000256" key="3">
    <source>
        <dbReference type="ARBA" id="ARBA00023295"/>
    </source>
</evidence>
<comment type="caution">
    <text evidence="5">The sequence shown here is derived from an EMBL/GenBank/DDBJ whole genome shotgun (WGS) entry which is preliminary data.</text>
</comment>
<accession>A0ABU1AIL4</accession>
<feature type="domain" description="Glycosyl hydrolases family 39 N-terminal catalytic" evidence="4">
    <location>
        <begin position="204"/>
        <end position="344"/>
    </location>
</feature>
<dbReference type="Gene3D" id="3.20.20.80">
    <property type="entry name" value="Glycosidases"/>
    <property type="match status" value="1"/>
</dbReference>
<dbReference type="SUPFAM" id="SSF51445">
    <property type="entry name" value="(Trans)glycosidases"/>
    <property type="match status" value="1"/>
</dbReference>
<dbReference type="Pfam" id="PF01229">
    <property type="entry name" value="Glyco_hydro_39"/>
    <property type="match status" value="1"/>
</dbReference>
<keyword evidence="6" id="KW-1185">Reference proteome</keyword>
<dbReference type="PANTHER" id="PTHR12631">
    <property type="entry name" value="ALPHA-L-IDURONIDASE"/>
    <property type="match status" value="1"/>
</dbReference>
<keyword evidence="2" id="KW-0378">Hydrolase</keyword>
<dbReference type="InterPro" id="IPR049166">
    <property type="entry name" value="GH39_cat"/>
</dbReference>
<protein>
    <recommendedName>
        <fullName evidence="4">Glycosyl hydrolases family 39 N-terminal catalytic domain-containing protein</fullName>
    </recommendedName>
</protein>
<dbReference type="EMBL" id="JARXIC010000013">
    <property type="protein sequence ID" value="MDQ8194651.1"/>
    <property type="molecule type" value="Genomic_DNA"/>
</dbReference>
<keyword evidence="3" id="KW-0326">Glycosidase</keyword>
<dbReference type="InterPro" id="IPR051923">
    <property type="entry name" value="Glycosyl_Hydrolase_39"/>
</dbReference>
<proteinExistence type="inferred from homology"/>
<evidence type="ECO:0000313" key="6">
    <source>
        <dbReference type="Proteomes" id="UP001243717"/>
    </source>
</evidence>
<evidence type="ECO:0000256" key="2">
    <source>
        <dbReference type="ARBA" id="ARBA00022801"/>
    </source>
</evidence>
<dbReference type="RefSeq" id="WP_308985118.1">
    <property type="nucleotide sequence ID" value="NZ_JARXIC010000013.1"/>
</dbReference>
<gene>
    <name evidence="5" type="ORF">QEH59_09450</name>
</gene>
<name>A0ABU1AIL4_9BACT</name>
<dbReference type="InterPro" id="IPR017853">
    <property type="entry name" value="GH"/>
</dbReference>
<evidence type="ECO:0000259" key="4">
    <source>
        <dbReference type="Pfam" id="PF01229"/>
    </source>
</evidence>
<evidence type="ECO:0000313" key="5">
    <source>
        <dbReference type="EMBL" id="MDQ8194651.1"/>
    </source>
</evidence>
<organism evidence="5 6">
    <name type="scientific">Thalassobacterium sedimentorum</name>
    <dbReference type="NCBI Taxonomy" id="3041258"/>
    <lineage>
        <taxon>Bacteria</taxon>
        <taxon>Pseudomonadati</taxon>
        <taxon>Verrucomicrobiota</taxon>
        <taxon>Opitutia</taxon>
        <taxon>Puniceicoccales</taxon>
        <taxon>Coraliomargaritaceae</taxon>
        <taxon>Thalassobacterium</taxon>
    </lineage>
</organism>
<dbReference type="Proteomes" id="UP001243717">
    <property type="component" value="Unassembled WGS sequence"/>
</dbReference>
<evidence type="ECO:0000256" key="1">
    <source>
        <dbReference type="ARBA" id="ARBA00008875"/>
    </source>
</evidence>
<reference evidence="5 6" key="1">
    <citation type="submission" date="2023-04" db="EMBL/GenBank/DDBJ databases">
        <title>A novel bacteria isolated from coastal sediment.</title>
        <authorList>
            <person name="Liu X.-J."/>
            <person name="Du Z.-J."/>
        </authorList>
    </citation>
    <scope>NUCLEOTIDE SEQUENCE [LARGE SCALE GENOMIC DNA]</scope>
    <source>
        <strain evidence="5 6">SDUM461004</strain>
    </source>
</reference>
<dbReference type="PANTHER" id="PTHR12631:SF10">
    <property type="entry name" value="BETA-XYLOSIDASE-LIKE PROTEIN-RELATED"/>
    <property type="match status" value="1"/>
</dbReference>
<comment type="similarity">
    <text evidence="1">Belongs to the glycosyl hydrolase 39 family.</text>
</comment>